<comment type="caution">
    <text evidence="1">The sequence shown here is derived from an EMBL/GenBank/DDBJ whole genome shotgun (WGS) entry which is preliminary data.</text>
</comment>
<evidence type="ECO:0000313" key="1">
    <source>
        <dbReference type="EMBL" id="PCK17656.1"/>
    </source>
</evidence>
<dbReference type="AlphaFoldDB" id="A0A2A5IKN0"/>
<reference evidence="1 2" key="1">
    <citation type="submission" date="2017-06" db="EMBL/GenBank/DDBJ databases">
        <title>Draft Genome Sequence of Bacillus sp Strain 36R Isolated from saline sediment at Atanasia, Sonora, Mexico.</title>
        <authorList>
            <person name="Sanchez Diaz R."/>
            <person name="Quiroz Macias M.E."/>
            <person name="Ibarra Gamez J.C."/>
            <person name="Enciso Ibarra J."/>
            <person name="Gomez Gil B."/>
            <person name="Galaviz Silva L."/>
        </authorList>
    </citation>
    <scope>NUCLEOTIDE SEQUENCE [LARGE SCALE GENOMIC DNA]</scope>
    <source>
        <strain evidence="1 2">36R_ATNSAL</strain>
    </source>
</reference>
<protein>
    <submittedName>
        <fullName evidence="1">Uncharacterized protein</fullName>
    </submittedName>
</protein>
<evidence type="ECO:0000313" key="2">
    <source>
        <dbReference type="Proteomes" id="UP000228754"/>
    </source>
</evidence>
<gene>
    <name evidence="1" type="ORF">CEY02_19665</name>
</gene>
<organism evidence="1 2">
    <name type="scientific">Bacillus pumilus</name>
    <name type="common">Bacillus mesentericus</name>
    <dbReference type="NCBI Taxonomy" id="1408"/>
    <lineage>
        <taxon>Bacteria</taxon>
        <taxon>Bacillati</taxon>
        <taxon>Bacillota</taxon>
        <taxon>Bacilli</taxon>
        <taxon>Bacillales</taxon>
        <taxon>Bacillaceae</taxon>
        <taxon>Bacillus</taxon>
    </lineage>
</organism>
<proteinExistence type="predicted"/>
<dbReference type="EMBL" id="NKHG01000135">
    <property type="protein sequence ID" value="PCK17656.1"/>
    <property type="molecule type" value="Genomic_DNA"/>
</dbReference>
<dbReference type="OrthoDB" id="1758285at2"/>
<accession>A0A2A5IKN0</accession>
<sequence>MVDPIKLKRHSDENLKQWKLRICENYKEYGLNNWNEVAEVINKETGDKKGESAYRKWFTNFNEGRDYQKEVVAEGNGAIVELELKKIEVMEERKKLQAIKNEIHKKTRIKGRNELMYEHVTAAIENQPSLPLPSFKVLQPNHKQRAAILGFGDEHFGKELKSMNNEYNEKIYLERMAQLLSDTVECIQKESLNELVVLNGADSVEGMALRVSQLTPLQYGFMDQVIKYSRYKVEWLKELSKYVKIKYIHIPSANHTELRLHGTSRGEMPKEDVERIIATYIHDMLQENDRIEVPLYDDGIVDFSLLEFEFVACHGHQIKNKKNAIRDLSQLKRKFYDYMYISHFHHGNMLTVGEAAGHNVQVIQLPSVMGSDEYSDSLMTGAKAGANLSIFESGKGRTIQYDYILN</sequence>
<name>A0A2A5IKN0_BACPU</name>
<dbReference type="Proteomes" id="UP000228754">
    <property type="component" value="Unassembled WGS sequence"/>
</dbReference>